<accession>A0AAN9SDF0</accession>
<reference evidence="2 3" key="1">
    <citation type="submission" date="2024-01" db="EMBL/GenBank/DDBJ databases">
        <title>The genomes of 5 underutilized Papilionoideae crops provide insights into root nodulation and disease resistanc.</title>
        <authorList>
            <person name="Jiang F."/>
        </authorList>
    </citation>
    <scope>NUCLEOTIDE SEQUENCE [LARGE SCALE GENOMIC DNA]</scope>
    <source>
        <strain evidence="2">DUOXIRENSHENG_FW03</strain>
        <tissue evidence="2">Leaves</tissue>
    </source>
</reference>
<comment type="caution">
    <text evidence="2">The sequence shown here is derived from an EMBL/GenBank/DDBJ whole genome shotgun (WGS) entry which is preliminary data.</text>
</comment>
<feature type="compositionally biased region" description="Basic and acidic residues" evidence="1">
    <location>
        <begin position="8"/>
        <end position="17"/>
    </location>
</feature>
<gene>
    <name evidence="2" type="ORF">VNO78_15038</name>
</gene>
<name>A0AAN9SDF0_PSOTE</name>
<organism evidence="2 3">
    <name type="scientific">Psophocarpus tetragonolobus</name>
    <name type="common">Winged bean</name>
    <name type="synonym">Dolichos tetragonolobus</name>
    <dbReference type="NCBI Taxonomy" id="3891"/>
    <lineage>
        <taxon>Eukaryota</taxon>
        <taxon>Viridiplantae</taxon>
        <taxon>Streptophyta</taxon>
        <taxon>Embryophyta</taxon>
        <taxon>Tracheophyta</taxon>
        <taxon>Spermatophyta</taxon>
        <taxon>Magnoliopsida</taxon>
        <taxon>eudicotyledons</taxon>
        <taxon>Gunneridae</taxon>
        <taxon>Pentapetalae</taxon>
        <taxon>rosids</taxon>
        <taxon>fabids</taxon>
        <taxon>Fabales</taxon>
        <taxon>Fabaceae</taxon>
        <taxon>Papilionoideae</taxon>
        <taxon>50 kb inversion clade</taxon>
        <taxon>NPAAA clade</taxon>
        <taxon>indigoferoid/millettioid clade</taxon>
        <taxon>Phaseoleae</taxon>
        <taxon>Psophocarpus</taxon>
    </lineage>
</organism>
<feature type="region of interest" description="Disordered" evidence="1">
    <location>
        <begin position="1"/>
        <end position="25"/>
    </location>
</feature>
<proteinExistence type="predicted"/>
<keyword evidence="3" id="KW-1185">Reference proteome</keyword>
<dbReference type="Proteomes" id="UP001386955">
    <property type="component" value="Unassembled WGS sequence"/>
</dbReference>
<evidence type="ECO:0000313" key="3">
    <source>
        <dbReference type="Proteomes" id="UP001386955"/>
    </source>
</evidence>
<dbReference type="EMBL" id="JAYMYS010000004">
    <property type="protein sequence ID" value="KAK7394509.1"/>
    <property type="molecule type" value="Genomic_DNA"/>
</dbReference>
<dbReference type="AlphaFoldDB" id="A0AAN9SDF0"/>
<evidence type="ECO:0000256" key="1">
    <source>
        <dbReference type="SAM" id="MobiDB-lite"/>
    </source>
</evidence>
<sequence length="79" mass="9106">MCCRRQAGPKEEVRDNLKNSSESTTPRPTLLFFAIVFTSLDDISHILLLTLQRYRSNGLSRKKMYDDSKGWVYLASCTM</sequence>
<evidence type="ECO:0000313" key="2">
    <source>
        <dbReference type="EMBL" id="KAK7394509.1"/>
    </source>
</evidence>
<protein>
    <submittedName>
        <fullName evidence="2">Uncharacterized protein</fullName>
    </submittedName>
</protein>